<sequence>MTVVMTGISPFFEFLLLLYILNIYHQRLIISLTFHRLVEQIDGFSICLSSTNWLLESSTTNHMDFRSNIFWDIKSPNDQVDFQASAITSVIAELLTKCFSIAHVNLVPRVSRNVTTHFNERENLVINVLDPIGSFMPLLGISSEDAAKPISLQRQFVEANKTRTLVE</sequence>
<dbReference type="Proteomes" id="UP001055879">
    <property type="component" value="Linkage Group LG05"/>
</dbReference>
<reference evidence="1 2" key="2">
    <citation type="journal article" date="2022" name="Mol. Ecol. Resour.">
        <title>The genomes of chicory, endive, great burdock and yacon provide insights into Asteraceae paleo-polyploidization history and plant inulin production.</title>
        <authorList>
            <person name="Fan W."/>
            <person name="Wang S."/>
            <person name="Wang H."/>
            <person name="Wang A."/>
            <person name="Jiang F."/>
            <person name="Liu H."/>
            <person name="Zhao H."/>
            <person name="Xu D."/>
            <person name="Zhang Y."/>
        </authorList>
    </citation>
    <scope>NUCLEOTIDE SEQUENCE [LARGE SCALE GENOMIC DNA]</scope>
    <source>
        <strain evidence="2">cv. Niubang</strain>
    </source>
</reference>
<dbReference type="EMBL" id="CM042051">
    <property type="protein sequence ID" value="KAI3729888.1"/>
    <property type="molecule type" value="Genomic_DNA"/>
</dbReference>
<comment type="caution">
    <text evidence="1">The sequence shown here is derived from an EMBL/GenBank/DDBJ whole genome shotgun (WGS) entry which is preliminary data.</text>
</comment>
<accession>A0ACB9C6U4</accession>
<reference evidence="2" key="1">
    <citation type="journal article" date="2022" name="Mol. Ecol. Resour.">
        <title>The genomes of chicory, endive, great burdock and yacon provide insights into Asteraceae palaeo-polyploidization history and plant inulin production.</title>
        <authorList>
            <person name="Fan W."/>
            <person name="Wang S."/>
            <person name="Wang H."/>
            <person name="Wang A."/>
            <person name="Jiang F."/>
            <person name="Liu H."/>
            <person name="Zhao H."/>
            <person name="Xu D."/>
            <person name="Zhang Y."/>
        </authorList>
    </citation>
    <scope>NUCLEOTIDE SEQUENCE [LARGE SCALE GENOMIC DNA]</scope>
    <source>
        <strain evidence="2">cv. Niubang</strain>
    </source>
</reference>
<evidence type="ECO:0000313" key="2">
    <source>
        <dbReference type="Proteomes" id="UP001055879"/>
    </source>
</evidence>
<gene>
    <name evidence="1" type="ORF">L6452_18560</name>
</gene>
<evidence type="ECO:0000313" key="1">
    <source>
        <dbReference type="EMBL" id="KAI3729888.1"/>
    </source>
</evidence>
<proteinExistence type="predicted"/>
<keyword evidence="2" id="KW-1185">Reference proteome</keyword>
<protein>
    <submittedName>
        <fullName evidence="1">Uncharacterized protein</fullName>
    </submittedName>
</protein>
<organism evidence="1 2">
    <name type="scientific">Arctium lappa</name>
    <name type="common">Greater burdock</name>
    <name type="synonym">Lappa major</name>
    <dbReference type="NCBI Taxonomy" id="4217"/>
    <lineage>
        <taxon>Eukaryota</taxon>
        <taxon>Viridiplantae</taxon>
        <taxon>Streptophyta</taxon>
        <taxon>Embryophyta</taxon>
        <taxon>Tracheophyta</taxon>
        <taxon>Spermatophyta</taxon>
        <taxon>Magnoliopsida</taxon>
        <taxon>eudicotyledons</taxon>
        <taxon>Gunneridae</taxon>
        <taxon>Pentapetalae</taxon>
        <taxon>asterids</taxon>
        <taxon>campanulids</taxon>
        <taxon>Asterales</taxon>
        <taxon>Asteraceae</taxon>
        <taxon>Carduoideae</taxon>
        <taxon>Cardueae</taxon>
        <taxon>Arctiinae</taxon>
        <taxon>Arctium</taxon>
    </lineage>
</organism>
<name>A0ACB9C6U4_ARCLA</name>